<name>A0A848LFH9_9BACT</name>
<sequence length="74" mass="8290">MLPQHRVGRLRQLLATDPRTNLLDVQLRITGNRVFIAGRVESDSLRAAVEQVVREALPPEMQVVNNLSVTAYVP</sequence>
<dbReference type="AlphaFoldDB" id="A0A848LFH9"/>
<proteinExistence type="predicted"/>
<dbReference type="PROSITE" id="PS50914">
    <property type="entry name" value="BON"/>
    <property type="match status" value="1"/>
</dbReference>
<reference evidence="2 3" key="1">
    <citation type="submission" date="2020-04" db="EMBL/GenBank/DDBJ databases">
        <title>Draft genome of Pyxidicoccus fallax type strain.</title>
        <authorList>
            <person name="Whitworth D.E."/>
        </authorList>
    </citation>
    <scope>NUCLEOTIDE SEQUENCE [LARGE SCALE GENOMIC DNA]</scope>
    <source>
        <strain evidence="2 3">DSM 14698</strain>
    </source>
</reference>
<organism evidence="2 3">
    <name type="scientific">Pyxidicoccus fallax</name>
    <dbReference type="NCBI Taxonomy" id="394095"/>
    <lineage>
        <taxon>Bacteria</taxon>
        <taxon>Pseudomonadati</taxon>
        <taxon>Myxococcota</taxon>
        <taxon>Myxococcia</taxon>
        <taxon>Myxococcales</taxon>
        <taxon>Cystobacterineae</taxon>
        <taxon>Myxococcaceae</taxon>
        <taxon>Pyxidicoccus</taxon>
    </lineage>
</organism>
<dbReference type="EMBL" id="JABBJJ010000031">
    <property type="protein sequence ID" value="NMO15081.1"/>
    <property type="molecule type" value="Genomic_DNA"/>
</dbReference>
<accession>A0A848LFH9</accession>
<evidence type="ECO:0000313" key="3">
    <source>
        <dbReference type="Proteomes" id="UP000518300"/>
    </source>
</evidence>
<dbReference type="Proteomes" id="UP000518300">
    <property type="component" value="Unassembled WGS sequence"/>
</dbReference>
<feature type="domain" description="BON" evidence="1">
    <location>
        <begin position="2"/>
        <end position="71"/>
    </location>
</feature>
<evidence type="ECO:0000313" key="2">
    <source>
        <dbReference type="EMBL" id="NMO15081.1"/>
    </source>
</evidence>
<dbReference type="Gene3D" id="3.40.1520.20">
    <property type="match status" value="1"/>
</dbReference>
<comment type="caution">
    <text evidence="2">The sequence shown here is derived from an EMBL/GenBank/DDBJ whole genome shotgun (WGS) entry which is preliminary data.</text>
</comment>
<gene>
    <name evidence="2" type="ORF">HG543_09460</name>
</gene>
<protein>
    <submittedName>
        <fullName evidence="2">BON domain-containing protein</fullName>
    </submittedName>
</protein>
<keyword evidence="3" id="KW-1185">Reference proteome</keyword>
<evidence type="ECO:0000259" key="1">
    <source>
        <dbReference type="PROSITE" id="PS50914"/>
    </source>
</evidence>
<dbReference type="InterPro" id="IPR007055">
    <property type="entry name" value="BON_dom"/>
</dbReference>
<dbReference type="RefSeq" id="WP_169344376.1">
    <property type="nucleotide sequence ID" value="NZ_JABBJJ010000031.1"/>
</dbReference>